<dbReference type="InterPro" id="IPR003961">
    <property type="entry name" value="FN3_dom"/>
</dbReference>
<dbReference type="EMBL" id="KB308943">
    <property type="protein sequence ID" value="ELT96022.1"/>
    <property type="molecule type" value="Genomic_DNA"/>
</dbReference>
<keyword evidence="2" id="KW-0393">Immunoglobulin domain</keyword>
<dbReference type="PROSITE" id="PS50853">
    <property type="entry name" value="FN3"/>
    <property type="match status" value="2"/>
</dbReference>
<dbReference type="CDD" id="cd00063">
    <property type="entry name" value="FN3"/>
    <property type="match status" value="2"/>
</dbReference>
<dbReference type="AlphaFoldDB" id="R7TR19"/>
<keyword evidence="7" id="KW-1185">Reference proteome</keyword>
<dbReference type="Pfam" id="PF07679">
    <property type="entry name" value="I-set"/>
    <property type="match status" value="1"/>
</dbReference>
<evidence type="ECO:0000259" key="4">
    <source>
        <dbReference type="PROSITE" id="PS50853"/>
    </source>
</evidence>
<reference evidence="7" key="1">
    <citation type="submission" date="2012-12" db="EMBL/GenBank/DDBJ databases">
        <authorList>
            <person name="Hellsten U."/>
            <person name="Grimwood J."/>
            <person name="Chapman J.A."/>
            <person name="Shapiro H."/>
            <person name="Aerts A."/>
            <person name="Otillar R.P."/>
            <person name="Terry A.Y."/>
            <person name="Boore J.L."/>
            <person name="Simakov O."/>
            <person name="Marletaz F."/>
            <person name="Cho S.-J."/>
            <person name="Edsinger-Gonzales E."/>
            <person name="Havlak P."/>
            <person name="Kuo D.-H."/>
            <person name="Larsson T."/>
            <person name="Lv J."/>
            <person name="Arendt D."/>
            <person name="Savage R."/>
            <person name="Osoegawa K."/>
            <person name="de Jong P."/>
            <person name="Lindberg D.R."/>
            <person name="Seaver E.C."/>
            <person name="Weisblat D.A."/>
            <person name="Putnam N.H."/>
            <person name="Grigoriev I.V."/>
            <person name="Rokhsar D.S."/>
        </authorList>
    </citation>
    <scope>NUCLEOTIDE SEQUENCE</scope>
    <source>
        <strain evidence="7">I ESC-2004</strain>
    </source>
</reference>
<dbReference type="PROSITE" id="PS50835">
    <property type="entry name" value="IG_LIKE"/>
    <property type="match status" value="1"/>
</dbReference>
<dbReference type="OrthoDB" id="10052517at2759"/>
<evidence type="ECO:0000259" key="3">
    <source>
        <dbReference type="PROSITE" id="PS50835"/>
    </source>
</evidence>
<dbReference type="Gene3D" id="2.60.40.10">
    <property type="entry name" value="Immunoglobulins"/>
    <property type="match status" value="4"/>
</dbReference>
<dbReference type="Proteomes" id="UP000014760">
    <property type="component" value="Unassembled WGS sequence"/>
</dbReference>
<organism evidence="5">
    <name type="scientific">Capitella teleta</name>
    <name type="common">Polychaete worm</name>
    <dbReference type="NCBI Taxonomy" id="283909"/>
    <lineage>
        <taxon>Eukaryota</taxon>
        <taxon>Metazoa</taxon>
        <taxon>Spiralia</taxon>
        <taxon>Lophotrochozoa</taxon>
        <taxon>Annelida</taxon>
        <taxon>Polychaeta</taxon>
        <taxon>Sedentaria</taxon>
        <taxon>Scolecida</taxon>
        <taxon>Capitellidae</taxon>
        <taxon>Capitella</taxon>
    </lineage>
</organism>
<evidence type="ECO:0000313" key="5">
    <source>
        <dbReference type="EMBL" id="ELT96022.1"/>
    </source>
</evidence>
<feature type="domain" description="Fibronectin type-III" evidence="4">
    <location>
        <begin position="42"/>
        <end position="134"/>
    </location>
</feature>
<reference evidence="6" key="3">
    <citation type="submission" date="2015-06" db="UniProtKB">
        <authorList>
            <consortium name="EnsemblMetazoa"/>
        </authorList>
    </citation>
    <scope>IDENTIFICATION</scope>
</reference>
<dbReference type="SMART" id="SM00409">
    <property type="entry name" value="IG"/>
    <property type="match status" value="1"/>
</dbReference>
<dbReference type="GO" id="GO:0031672">
    <property type="term" value="C:A band"/>
    <property type="evidence" value="ECO:0007669"/>
    <property type="project" value="UniProtKB-ARBA"/>
</dbReference>
<accession>R7TR19</accession>
<dbReference type="PANTHER" id="PTHR14340">
    <property type="entry name" value="MICROFIBRIL-ASSOCIATED GLYCOPROTEIN 3"/>
    <property type="match status" value="1"/>
</dbReference>
<dbReference type="Pfam" id="PF00041">
    <property type="entry name" value="fn3"/>
    <property type="match status" value="2"/>
</dbReference>
<dbReference type="SUPFAM" id="SSF48726">
    <property type="entry name" value="Immunoglobulin"/>
    <property type="match status" value="2"/>
</dbReference>
<dbReference type="InterPro" id="IPR036116">
    <property type="entry name" value="FN3_sf"/>
</dbReference>
<dbReference type="InterPro" id="IPR036179">
    <property type="entry name" value="Ig-like_dom_sf"/>
</dbReference>
<dbReference type="EnsemblMetazoa" id="CapteT139799">
    <property type="protein sequence ID" value="CapteP139799"/>
    <property type="gene ID" value="CapteG139799"/>
</dbReference>
<feature type="domain" description="Ig-like" evidence="3">
    <location>
        <begin position="227"/>
        <end position="319"/>
    </location>
</feature>
<proteinExistence type="predicted"/>
<feature type="domain" description="Fibronectin type-III" evidence="4">
    <location>
        <begin position="138"/>
        <end position="234"/>
    </location>
</feature>
<keyword evidence="1" id="KW-0677">Repeat</keyword>
<sequence length="324" mass="36298">MTSLSLGHVKLKDAGNYKLTLENSHGSVSLDVRVKVIGKPSPPQNLKVKEVTQNSVKLTWSPPAEDGGSSIISYHVEKRDPKRKMYTQVGETESCEFKVTRLFEGNEYVFQVTAENDIGIGEPAELSQGITPQSPYESPLKLNVKNITRNNLDLSWSAPKNDGGSAISGYIVERRTTYSPRWSKVNRTPIKETELHLEDLMEGEEFEFRVLAVNEAGYGRPSDPTQPIQFIISDLYAKPIVLHVGEATVIEVPFRGSPQPRPTWRFEGMHITENRKKYSETIYNMTSLTLSRVALEDAGTYTLLLENNFGSSQMSVRVIVLGNY</sequence>
<dbReference type="FunFam" id="2.60.40.10:FF:000127">
    <property type="entry name" value="titin isoform X1"/>
    <property type="match status" value="1"/>
</dbReference>
<dbReference type="PANTHER" id="PTHR14340:SF9">
    <property type="entry name" value="FIBRONECTIN TYPE-III DOMAIN-CONTAINING PROTEIN"/>
    <property type="match status" value="1"/>
</dbReference>
<gene>
    <name evidence="5" type="ORF">CAPTEDRAFT_139799</name>
</gene>
<dbReference type="OMA" id="NCHALLW"/>
<evidence type="ECO:0000256" key="2">
    <source>
        <dbReference type="ARBA" id="ARBA00023319"/>
    </source>
</evidence>
<dbReference type="FunFam" id="2.60.40.10:FF:000031">
    <property type="entry name" value="Myosin-binding protein C, slow type"/>
    <property type="match status" value="1"/>
</dbReference>
<dbReference type="STRING" id="283909.R7TR19"/>
<dbReference type="SUPFAM" id="SSF49265">
    <property type="entry name" value="Fibronectin type III"/>
    <property type="match status" value="1"/>
</dbReference>
<dbReference type="InterPro" id="IPR007110">
    <property type="entry name" value="Ig-like_dom"/>
</dbReference>
<dbReference type="FunFam" id="2.60.40.10:FF:000003">
    <property type="entry name" value="Titin isoform E"/>
    <property type="match status" value="1"/>
</dbReference>
<protein>
    <recommendedName>
        <fullName evidence="8">Titin</fullName>
    </recommendedName>
</protein>
<dbReference type="InterPro" id="IPR013783">
    <property type="entry name" value="Ig-like_fold"/>
</dbReference>
<dbReference type="EMBL" id="AMQN01011565">
    <property type="status" value="NOT_ANNOTATED_CDS"/>
    <property type="molecule type" value="Genomic_DNA"/>
</dbReference>
<name>R7TR19_CAPTE</name>
<dbReference type="HOGENOM" id="CLU_720754_0_0_1"/>
<dbReference type="InterPro" id="IPR013098">
    <property type="entry name" value="Ig_I-set"/>
</dbReference>
<dbReference type="SMART" id="SM00060">
    <property type="entry name" value="FN3"/>
    <property type="match status" value="2"/>
</dbReference>
<reference evidence="5 7" key="2">
    <citation type="journal article" date="2013" name="Nature">
        <title>Insights into bilaterian evolution from three spiralian genomes.</title>
        <authorList>
            <person name="Simakov O."/>
            <person name="Marletaz F."/>
            <person name="Cho S.J."/>
            <person name="Edsinger-Gonzales E."/>
            <person name="Havlak P."/>
            <person name="Hellsten U."/>
            <person name="Kuo D.H."/>
            <person name="Larsson T."/>
            <person name="Lv J."/>
            <person name="Arendt D."/>
            <person name="Savage R."/>
            <person name="Osoegawa K."/>
            <person name="de Jong P."/>
            <person name="Grimwood J."/>
            <person name="Chapman J.A."/>
            <person name="Shapiro H."/>
            <person name="Aerts A."/>
            <person name="Otillar R.P."/>
            <person name="Terry A.Y."/>
            <person name="Boore J.L."/>
            <person name="Grigoriev I.V."/>
            <person name="Lindberg D.R."/>
            <person name="Seaver E.C."/>
            <person name="Weisblat D.A."/>
            <person name="Putnam N.H."/>
            <person name="Rokhsar D.S."/>
        </authorList>
    </citation>
    <scope>NUCLEOTIDE SEQUENCE</scope>
    <source>
        <strain evidence="5 7">I ESC-2004</strain>
    </source>
</reference>
<dbReference type="PRINTS" id="PR00014">
    <property type="entry name" value="FNTYPEIII"/>
</dbReference>
<evidence type="ECO:0000313" key="7">
    <source>
        <dbReference type="Proteomes" id="UP000014760"/>
    </source>
</evidence>
<dbReference type="InterPro" id="IPR003599">
    <property type="entry name" value="Ig_sub"/>
</dbReference>
<evidence type="ECO:0000256" key="1">
    <source>
        <dbReference type="ARBA" id="ARBA00022737"/>
    </source>
</evidence>
<evidence type="ECO:0000313" key="6">
    <source>
        <dbReference type="EnsemblMetazoa" id="CapteP139799"/>
    </source>
</evidence>
<evidence type="ECO:0008006" key="8">
    <source>
        <dbReference type="Google" id="ProtNLM"/>
    </source>
</evidence>